<proteinExistence type="predicted"/>
<organism evidence="1 2">
    <name type="scientific">Lentzea albida</name>
    <dbReference type="NCBI Taxonomy" id="65499"/>
    <lineage>
        <taxon>Bacteria</taxon>
        <taxon>Bacillati</taxon>
        <taxon>Actinomycetota</taxon>
        <taxon>Actinomycetes</taxon>
        <taxon>Pseudonocardiales</taxon>
        <taxon>Pseudonocardiaceae</taxon>
        <taxon>Lentzea</taxon>
    </lineage>
</organism>
<dbReference type="AlphaFoldDB" id="A0A1H9EVM0"/>
<dbReference type="STRING" id="65499.SAMN04488000_102440"/>
<protein>
    <submittedName>
        <fullName evidence="1">Uncharacterized protein</fullName>
    </submittedName>
</protein>
<evidence type="ECO:0000313" key="2">
    <source>
        <dbReference type="Proteomes" id="UP000199503"/>
    </source>
</evidence>
<name>A0A1H9EVM0_9PSEU</name>
<keyword evidence="2" id="KW-1185">Reference proteome</keyword>
<sequence>MTTVSGEITVLLDVLGHRQGDSRILEAVVLVGPQMEVSEYDFDGEKSTYFVFKDAGTELLFEDDVLASAMVRTQPDPEDETYGVYPRPGELVQGLSATATRDEVRAFLGSPERTGPSFDRYQVNGRYLHFEFGADGRVARISALLEPV</sequence>
<dbReference type="Proteomes" id="UP000199503">
    <property type="component" value="Unassembled WGS sequence"/>
</dbReference>
<evidence type="ECO:0000313" key="1">
    <source>
        <dbReference type="EMBL" id="SEQ29701.1"/>
    </source>
</evidence>
<accession>A0A1H9EVM0</accession>
<reference evidence="2" key="1">
    <citation type="submission" date="2016-10" db="EMBL/GenBank/DDBJ databases">
        <authorList>
            <person name="Varghese N."/>
            <person name="Submissions S."/>
        </authorList>
    </citation>
    <scope>NUCLEOTIDE SEQUENCE [LARGE SCALE GENOMIC DNA]</scope>
    <source>
        <strain evidence="2">DSM 44437</strain>
    </source>
</reference>
<gene>
    <name evidence="1" type="ORF">SAMN04488000_102440</name>
</gene>
<dbReference type="EMBL" id="FOFV01000002">
    <property type="protein sequence ID" value="SEQ29701.1"/>
    <property type="molecule type" value="Genomic_DNA"/>
</dbReference>
<dbReference type="OrthoDB" id="4550796at2"/>
<dbReference type="RefSeq" id="WP_089911731.1">
    <property type="nucleotide sequence ID" value="NZ_FOFV01000002.1"/>
</dbReference>